<dbReference type="InParanoid" id="B8MJI8"/>
<dbReference type="AlphaFoldDB" id="B8MJI8"/>
<dbReference type="HOGENOM" id="CLU_097209_0_0_1"/>
<gene>
    <name evidence="2" type="ORF">TSTA_046420</name>
</gene>
<evidence type="ECO:0000313" key="3">
    <source>
        <dbReference type="Proteomes" id="UP000001745"/>
    </source>
</evidence>
<feature type="region of interest" description="Disordered" evidence="1">
    <location>
        <begin position="56"/>
        <end position="173"/>
    </location>
</feature>
<keyword evidence="3" id="KW-1185">Reference proteome</keyword>
<dbReference type="EMBL" id="EQ962657">
    <property type="protein sequence ID" value="EED15188.1"/>
    <property type="molecule type" value="Genomic_DNA"/>
</dbReference>
<dbReference type="PhylomeDB" id="B8MJI8"/>
<feature type="compositionally biased region" description="Basic residues" evidence="1">
    <location>
        <begin position="27"/>
        <end position="36"/>
    </location>
</feature>
<dbReference type="RefSeq" id="XP_002485141.1">
    <property type="nucleotide sequence ID" value="XM_002485096.1"/>
</dbReference>
<dbReference type="GeneID" id="8099553"/>
<dbReference type="STRING" id="441959.B8MJI8"/>
<dbReference type="OrthoDB" id="5336357at2759"/>
<accession>B8MJI8</accession>
<dbReference type="Proteomes" id="UP000001745">
    <property type="component" value="Unassembled WGS sequence"/>
</dbReference>
<protein>
    <submittedName>
        <fullName evidence="2">Uncharacterized protein</fullName>
    </submittedName>
</protein>
<organism evidence="2 3">
    <name type="scientific">Talaromyces stipitatus (strain ATCC 10500 / CBS 375.48 / QM 6759 / NRRL 1006)</name>
    <name type="common">Penicillium stipitatum</name>
    <dbReference type="NCBI Taxonomy" id="441959"/>
    <lineage>
        <taxon>Eukaryota</taxon>
        <taxon>Fungi</taxon>
        <taxon>Dikarya</taxon>
        <taxon>Ascomycota</taxon>
        <taxon>Pezizomycotina</taxon>
        <taxon>Eurotiomycetes</taxon>
        <taxon>Eurotiomycetidae</taxon>
        <taxon>Eurotiales</taxon>
        <taxon>Trichocomaceae</taxon>
        <taxon>Talaromyces</taxon>
        <taxon>Talaromyces sect. Talaromyces</taxon>
    </lineage>
</organism>
<feature type="compositionally biased region" description="Low complexity" evidence="1">
    <location>
        <begin position="136"/>
        <end position="148"/>
    </location>
</feature>
<dbReference type="eggNOG" id="ENOG502SFSH">
    <property type="taxonomic scope" value="Eukaryota"/>
</dbReference>
<reference evidence="3" key="1">
    <citation type="journal article" date="2015" name="Genome Announc.">
        <title>Genome sequence of the AIDS-associated pathogen Penicillium marneffei (ATCC18224) and its near taxonomic relative Talaromyces stipitatus (ATCC10500).</title>
        <authorList>
            <person name="Nierman W.C."/>
            <person name="Fedorova-Abrams N.D."/>
            <person name="Andrianopoulos A."/>
        </authorList>
    </citation>
    <scope>NUCLEOTIDE SEQUENCE [LARGE SCALE GENOMIC DNA]</scope>
    <source>
        <strain evidence="3">ATCC 10500 / CBS 375.48 / QM 6759 / NRRL 1006</strain>
    </source>
</reference>
<feature type="compositionally biased region" description="Polar residues" evidence="1">
    <location>
        <begin position="99"/>
        <end position="116"/>
    </location>
</feature>
<evidence type="ECO:0000313" key="2">
    <source>
        <dbReference type="EMBL" id="EED15188.1"/>
    </source>
</evidence>
<name>B8MJI8_TALSN</name>
<sequence>MFLKRKASCSSETLHGRSFTTDVPHHLNSRTRKRVRDNRPDQQTVYANTLRILYQAQKEPTLSYPSDEPSPSSQPPSEPEALDPRQQTLLKFFRPAPAPSSSMQADTGHQINNSKASKVDSRPVHSVPRNVDYDLTSWNSGSSTPSSTRNMDMDMDSESSSGYTPEKRWDGWI</sequence>
<feature type="compositionally biased region" description="Polar residues" evidence="1">
    <location>
        <begin position="8"/>
        <end position="21"/>
    </location>
</feature>
<dbReference type="VEuPathDB" id="FungiDB:TSTA_046420"/>
<proteinExistence type="predicted"/>
<feature type="region of interest" description="Disordered" evidence="1">
    <location>
        <begin position="1"/>
        <end position="43"/>
    </location>
</feature>
<evidence type="ECO:0000256" key="1">
    <source>
        <dbReference type="SAM" id="MobiDB-lite"/>
    </source>
</evidence>